<comment type="caution">
    <text evidence="2">The sequence shown here is derived from an EMBL/GenBank/DDBJ whole genome shotgun (WGS) entry which is preliminary data.</text>
</comment>
<dbReference type="RefSeq" id="WP_301167363.1">
    <property type="nucleotide sequence ID" value="NZ_JAUHTR010000010.1"/>
</dbReference>
<dbReference type="Proteomes" id="UP001172721">
    <property type="component" value="Unassembled WGS sequence"/>
</dbReference>
<name>A0ABT8I054_9BACL</name>
<dbReference type="EMBL" id="JAUHTR010000010">
    <property type="protein sequence ID" value="MDN4526339.1"/>
    <property type="molecule type" value="Genomic_DNA"/>
</dbReference>
<evidence type="ECO:0000256" key="1">
    <source>
        <dbReference type="SAM" id="Phobius"/>
    </source>
</evidence>
<evidence type="ECO:0000313" key="2">
    <source>
        <dbReference type="EMBL" id="MDN4526339.1"/>
    </source>
</evidence>
<reference evidence="2" key="1">
    <citation type="submission" date="2023-07" db="EMBL/GenBank/DDBJ databases">
        <title>Fictibacillus sp. isolated from freshwater pond.</title>
        <authorList>
            <person name="Kirdat K."/>
            <person name="Bhat A."/>
            <person name="Mourya A."/>
            <person name="Yadav A."/>
        </authorList>
    </citation>
    <scope>NUCLEOTIDE SEQUENCE</scope>
    <source>
        <strain evidence="2">NE201</strain>
    </source>
</reference>
<keyword evidence="3" id="KW-1185">Reference proteome</keyword>
<sequence>MNNKKPILSPLIAFFVIIGVWIGAGLQWDKDDQAQHHSKNEAKVYYKL</sequence>
<keyword evidence="1" id="KW-1133">Transmembrane helix</keyword>
<feature type="transmembrane region" description="Helical" evidence="1">
    <location>
        <begin position="7"/>
        <end position="28"/>
    </location>
</feature>
<proteinExistence type="predicted"/>
<keyword evidence="1" id="KW-0812">Transmembrane</keyword>
<evidence type="ECO:0000313" key="3">
    <source>
        <dbReference type="Proteomes" id="UP001172721"/>
    </source>
</evidence>
<gene>
    <name evidence="2" type="ORF">QYB97_17785</name>
</gene>
<protein>
    <submittedName>
        <fullName evidence="2">Uncharacterized protein</fullName>
    </submittedName>
</protein>
<keyword evidence="1" id="KW-0472">Membrane</keyword>
<accession>A0ABT8I054</accession>
<organism evidence="2 3">
    <name type="scientific">Fictibacillus fluitans</name>
    <dbReference type="NCBI Taxonomy" id="3058422"/>
    <lineage>
        <taxon>Bacteria</taxon>
        <taxon>Bacillati</taxon>
        <taxon>Bacillota</taxon>
        <taxon>Bacilli</taxon>
        <taxon>Bacillales</taxon>
        <taxon>Fictibacillaceae</taxon>
        <taxon>Fictibacillus</taxon>
    </lineage>
</organism>